<comment type="caution">
    <text evidence="3">The sequence shown here is derived from an EMBL/GenBank/DDBJ whole genome shotgun (WGS) entry which is preliminary data.</text>
</comment>
<dbReference type="InterPro" id="IPR027417">
    <property type="entry name" value="P-loop_NTPase"/>
</dbReference>
<keyword evidence="1" id="KW-0472">Membrane</keyword>
<sequence length="410" mass="44730">MLMRNPWTQWSDRWRGLREALLEPRVDDASLRAALREARARHPLPVVWLIGKTQSGKTSIIRALTGSGLAEIGNGFQPCTATTRLYDFPAEAPLVRFLDTRGLGEVAYDASADIRYCESQAHLLLAVMKATDIRQDDVLEVLRQVRGRHPEWPLVIAQTGLHDAYPPGGEHPLPYPFEDERWPDAVPLDLVRALRAQRDRFGALPGEIPVRWVPIDLTLPEDGFDPPDYGLDALWQAIDGVSSLRLQALLRSDAGVRDAYARSAHPHIVGYAIAAAGVGALPLVDLVGVPAIQAKMLQSLAALYGQDWDRRAILEFLGLLGTGIGVAYAARSAGRAVVKLIPVWGQTAGAIWGATASGATTYALGKAAGFHFNRRRRGLPADPDGLRRTFAEGFDTGSALLKDLVRSDRP</sequence>
<protein>
    <submittedName>
        <fullName evidence="3">Uncharacterized protein (DUF697 family)</fullName>
    </submittedName>
</protein>
<proteinExistence type="predicted"/>
<name>A0A495VBR3_9GAMM</name>
<feature type="transmembrane region" description="Helical" evidence="1">
    <location>
        <begin position="268"/>
        <end position="292"/>
    </location>
</feature>
<dbReference type="Pfam" id="PF01926">
    <property type="entry name" value="MMR_HSR1"/>
    <property type="match status" value="1"/>
</dbReference>
<dbReference type="AlphaFoldDB" id="A0A495VBR3"/>
<evidence type="ECO:0000313" key="3">
    <source>
        <dbReference type="EMBL" id="RKT46826.1"/>
    </source>
</evidence>
<dbReference type="Gene3D" id="3.40.50.300">
    <property type="entry name" value="P-loop containing nucleotide triphosphate hydrolases"/>
    <property type="match status" value="1"/>
</dbReference>
<feature type="transmembrane region" description="Helical" evidence="1">
    <location>
        <begin position="312"/>
        <end position="330"/>
    </location>
</feature>
<gene>
    <name evidence="3" type="ORF">BDD21_4365</name>
</gene>
<evidence type="ECO:0000313" key="4">
    <source>
        <dbReference type="Proteomes" id="UP000274556"/>
    </source>
</evidence>
<evidence type="ECO:0000259" key="2">
    <source>
        <dbReference type="Pfam" id="PF01926"/>
    </source>
</evidence>
<reference evidence="3 4" key="1">
    <citation type="submission" date="2018-10" db="EMBL/GenBank/DDBJ databases">
        <title>Genomic Encyclopedia of Archaeal and Bacterial Type Strains, Phase II (KMG-II): from individual species to whole genera.</title>
        <authorList>
            <person name="Goeker M."/>
        </authorList>
    </citation>
    <scope>NUCLEOTIDE SEQUENCE [LARGE SCALE GENOMIC DNA]</scope>
    <source>
        <strain evidence="3 4">DSM 235</strain>
    </source>
</reference>
<organism evidence="3 4">
    <name type="scientific">Thiocapsa rosea</name>
    <dbReference type="NCBI Taxonomy" id="69360"/>
    <lineage>
        <taxon>Bacteria</taxon>
        <taxon>Pseudomonadati</taxon>
        <taxon>Pseudomonadota</taxon>
        <taxon>Gammaproteobacteria</taxon>
        <taxon>Chromatiales</taxon>
        <taxon>Chromatiaceae</taxon>
        <taxon>Thiocapsa</taxon>
    </lineage>
</organism>
<evidence type="ECO:0000256" key="1">
    <source>
        <dbReference type="SAM" id="Phobius"/>
    </source>
</evidence>
<keyword evidence="1" id="KW-0812">Transmembrane</keyword>
<dbReference type="GO" id="GO:0005525">
    <property type="term" value="F:GTP binding"/>
    <property type="evidence" value="ECO:0007669"/>
    <property type="project" value="InterPro"/>
</dbReference>
<dbReference type="EMBL" id="RBXL01000001">
    <property type="protein sequence ID" value="RKT46826.1"/>
    <property type="molecule type" value="Genomic_DNA"/>
</dbReference>
<dbReference type="RefSeq" id="WP_342769614.1">
    <property type="nucleotide sequence ID" value="NZ_RBXL01000001.1"/>
</dbReference>
<dbReference type="Proteomes" id="UP000274556">
    <property type="component" value="Unassembled WGS sequence"/>
</dbReference>
<keyword evidence="4" id="KW-1185">Reference proteome</keyword>
<feature type="domain" description="G" evidence="2">
    <location>
        <begin position="47"/>
        <end position="144"/>
    </location>
</feature>
<accession>A0A495VBR3</accession>
<dbReference type="CDD" id="cd00882">
    <property type="entry name" value="Ras_like_GTPase"/>
    <property type="match status" value="1"/>
</dbReference>
<dbReference type="InterPro" id="IPR006073">
    <property type="entry name" value="GTP-bd"/>
</dbReference>
<dbReference type="SUPFAM" id="SSF52540">
    <property type="entry name" value="P-loop containing nucleoside triphosphate hydrolases"/>
    <property type="match status" value="1"/>
</dbReference>
<keyword evidence="1" id="KW-1133">Transmembrane helix</keyword>